<proteinExistence type="predicted"/>
<evidence type="ECO:0000313" key="3">
    <source>
        <dbReference type="Proteomes" id="UP001140513"/>
    </source>
</evidence>
<comment type="caution">
    <text evidence="2">The sequence shown here is derived from an EMBL/GenBank/DDBJ whole genome shotgun (WGS) entry which is preliminary data.</text>
</comment>
<feature type="compositionally biased region" description="Basic residues" evidence="1">
    <location>
        <begin position="566"/>
        <end position="577"/>
    </location>
</feature>
<dbReference type="RefSeq" id="XP_056069899.1">
    <property type="nucleotide sequence ID" value="XM_056215652.1"/>
</dbReference>
<dbReference type="AlphaFoldDB" id="A0A9W8XK02"/>
<feature type="compositionally biased region" description="Basic and acidic residues" evidence="1">
    <location>
        <begin position="549"/>
        <end position="558"/>
    </location>
</feature>
<dbReference type="EMBL" id="JAPEUX010000005">
    <property type="protein sequence ID" value="KAJ4351543.1"/>
    <property type="molecule type" value="Genomic_DNA"/>
</dbReference>
<evidence type="ECO:0000256" key="1">
    <source>
        <dbReference type="SAM" id="MobiDB-lite"/>
    </source>
</evidence>
<feature type="region of interest" description="Disordered" evidence="1">
    <location>
        <begin position="146"/>
        <end position="190"/>
    </location>
</feature>
<keyword evidence="3" id="KW-1185">Reference proteome</keyword>
<feature type="compositionally biased region" description="Basic residues" evidence="1">
    <location>
        <begin position="596"/>
        <end position="605"/>
    </location>
</feature>
<name>A0A9W8XK02_9PLEO</name>
<feature type="region of interest" description="Disordered" evidence="1">
    <location>
        <begin position="501"/>
        <end position="618"/>
    </location>
</feature>
<feature type="compositionally biased region" description="Polar residues" evidence="1">
    <location>
        <begin position="512"/>
        <end position="528"/>
    </location>
</feature>
<feature type="region of interest" description="Disordered" evidence="1">
    <location>
        <begin position="718"/>
        <end position="762"/>
    </location>
</feature>
<dbReference type="GeneID" id="80910416"/>
<dbReference type="Proteomes" id="UP001140513">
    <property type="component" value="Unassembled WGS sequence"/>
</dbReference>
<feature type="region of interest" description="Disordered" evidence="1">
    <location>
        <begin position="297"/>
        <end position="353"/>
    </location>
</feature>
<organism evidence="2 3">
    <name type="scientific">Didymosphaeria variabile</name>
    <dbReference type="NCBI Taxonomy" id="1932322"/>
    <lineage>
        <taxon>Eukaryota</taxon>
        <taxon>Fungi</taxon>
        <taxon>Dikarya</taxon>
        <taxon>Ascomycota</taxon>
        <taxon>Pezizomycotina</taxon>
        <taxon>Dothideomycetes</taxon>
        <taxon>Pleosporomycetidae</taxon>
        <taxon>Pleosporales</taxon>
        <taxon>Massarineae</taxon>
        <taxon>Didymosphaeriaceae</taxon>
        <taxon>Didymosphaeria</taxon>
    </lineage>
</organism>
<dbReference type="OrthoDB" id="3789128at2759"/>
<accession>A0A9W8XK02</accession>
<sequence length="762" mass="83697">MSSASLPTARKRPISDTHGRRTVLDISQGVRLMVVLEADQDIDFFSDSGSDTESENEYESVPRFKRQKVAEDELAYRPTNGYGQGPGYISKGARSANLTRFPLKPMYNVTIPFAQDLVGRCGYDIQQLPLPQRAVIEELLAAGERQEKQAEQAAAQSTEATAASSNPPPRQRAKHVFPGEIPVGKKPLNWGRNEKAEGMAGHYTKLQFQRPLYDEGFEVADLRDKSNLELAKMWHKYRDEHYPLQGIGQQEDDAEDDDEASNVLDGLGDSFKGAEAQSQAEATTGTPISMAAMYSPQESGSLEGHINAGSSTRDLTDSSGTIRTTASDLVPTQTNDNSTLPKPLRQTVGPLGTISNHPVAATVTGKPAALQSVPQTSTRGSGKGQHAQETARRVALAARVDRYPLHLQGNNNHTPFSMDLDLAPFTIKSKYNRNMTEQLLKDYGLLPASHLKQYKTHLQLAQYLVDRRDELVENGATLQEPWTNDRLEQYVADQEAQGSILPASSLPGAGPTNAQISQLLPPQKSKSGTAAKVVTSATKQGVATTKKRNREDEDHGLNEVESPPQKRSRKMAKTKKRSREEVDQGLDQVESSPQARPRKMAKTKKTAQVTSEEPDLPSAFVATDYGSPFQHPLLPHETANVAPSASSAYASSPHHVAQHEPTRYELHQQTWARMQQPIDDPAYGQPQYGVQPPWSYTEQPVYDQQPAYQGYTIYNNGYQRYQAPPPPPQAPVSAYTMPPSPGASDMIHSPTSNIPIDPALLQ</sequence>
<feature type="compositionally biased region" description="Polar residues" evidence="1">
    <location>
        <begin position="308"/>
        <end position="340"/>
    </location>
</feature>
<feature type="region of interest" description="Disordered" evidence="1">
    <location>
        <begin position="367"/>
        <end position="388"/>
    </location>
</feature>
<protein>
    <submittedName>
        <fullName evidence="2">Uncharacterized protein</fullName>
    </submittedName>
</protein>
<reference evidence="2" key="1">
    <citation type="submission" date="2022-10" db="EMBL/GenBank/DDBJ databases">
        <title>Tapping the CABI collections for fungal endophytes: first genome assemblies for Collariella, Neodidymelliopsis, Ascochyta clinopodiicola, Didymella pomorum, Didymosphaeria variabile, Neocosmospora piperis and Neocucurbitaria cava.</title>
        <authorList>
            <person name="Hill R."/>
        </authorList>
    </citation>
    <scope>NUCLEOTIDE SEQUENCE</scope>
    <source>
        <strain evidence="2">IMI 356815</strain>
    </source>
</reference>
<evidence type="ECO:0000313" key="2">
    <source>
        <dbReference type="EMBL" id="KAJ4351543.1"/>
    </source>
</evidence>
<gene>
    <name evidence="2" type="ORF">N0V89_006886</name>
</gene>
<feature type="compositionally biased region" description="Low complexity" evidence="1">
    <location>
        <begin position="151"/>
        <end position="163"/>
    </location>
</feature>